<dbReference type="SUPFAM" id="SSF51161">
    <property type="entry name" value="Trimeric LpxA-like enzymes"/>
    <property type="match status" value="1"/>
</dbReference>
<accession>S0NUZ2</accession>
<dbReference type="eggNOG" id="COG0110">
    <property type="taxonomic scope" value="Bacteria"/>
</dbReference>
<evidence type="ECO:0008006" key="4">
    <source>
        <dbReference type="Google" id="ProtNLM"/>
    </source>
</evidence>
<dbReference type="EMBL" id="AHYT01000001">
    <property type="protein sequence ID" value="EOT30777.1"/>
    <property type="molecule type" value="Genomic_DNA"/>
</dbReference>
<proteinExistence type="predicted"/>
<protein>
    <recommendedName>
        <fullName evidence="4">Acyltransferase</fullName>
    </recommendedName>
</protein>
<dbReference type="RefSeq" id="WP_016174292.1">
    <property type="nucleotide sequence ID" value="NZ_KE136389.1"/>
</dbReference>
<keyword evidence="3" id="KW-1185">Reference proteome</keyword>
<evidence type="ECO:0000313" key="3">
    <source>
        <dbReference type="Proteomes" id="UP000014136"/>
    </source>
</evidence>
<dbReference type="PATRIC" id="fig|1139996.3.peg.475"/>
<keyword evidence="1" id="KW-0472">Membrane</keyword>
<gene>
    <name evidence="2" type="ORF">OMQ_00481</name>
</gene>
<organism evidence="2 3">
    <name type="scientific">Enterococcus saccharolyticus subsp. saccharolyticus ATCC 43076</name>
    <dbReference type="NCBI Taxonomy" id="1139996"/>
    <lineage>
        <taxon>Bacteria</taxon>
        <taxon>Bacillati</taxon>
        <taxon>Bacillota</taxon>
        <taxon>Bacilli</taxon>
        <taxon>Lactobacillales</taxon>
        <taxon>Enterococcaceae</taxon>
        <taxon>Enterococcus</taxon>
    </lineage>
</organism>
<dbReference type="Gene3D" id="2.160.10.10">
    <property type="entry name" value="Hexapeptide repeat proteins"/>
    <property type="match status" value="1"/>
</dbReference>
<comment type="caution">
    <text evidence="2">The sequence shown here is derived from an EMBL/GenBank/DDBJ whole genome shotgun (WGS) entry which is preliminary data.</text>
</comment>
<evidence type="ECO:0000256" key="1">
    <source>
        <dbReference type="SAM" id="Phobius"/>
    </source>
</evidence>
<keyword evidence="1" id="KW-0812">Transmembrane</keyword>
<dbReference type="PANTHER" id="PTHR23416">
    <property type="entry name" value="SIALIC ACID SYNTHASE-RELATED"/>
    <property type="match status" value="1"/>
</dbReference>
<keyword evidence="1" id="KW-1133">Transmembrane helix</keyword>
<dbReference type="Proteomes" id="UP000014136">
    <property type="component" value="Unassembled WGS sequence"/>
</dbReference>
<dbReference type="STRING" id="41997.RV16_GL001324"/>
<dbReference type="AlphaFoldDB" id="S0NUZ2"/>
<dbReference type="CDD" id="cd04647">
    <property type="entry name" value="LbH_MAT_like"/>
    <property type="match status" value="1"/>
</dbReference>
<dbReference type="InterPro" id="IPR011004">
    <property type="entry name" value="Trimer_LpxA-like_sf"/>
</dbReference>
<name>S0NUZ2_9ENTE</name>
<reference evidence="2 3" key="1">
    <citation type="submission" date="2013-03" db="EMBL/GenBank/DDBJ databases">
        <title>The Genome Sequence of Enterococcus saccharolyticus ATCC_43076 (Illumina only assembly).</title>
        <authorList>
            <consortium name="The Broad Institute Genomics Platform"/>
            <consortium name="The Broad Institute Genome Sequencing Center for Infectious Disease"/>
            <person name="Earl A."/>
            <person name="Russ C."/>
            <person name="Gilmore M."/>
            <person name="Surin D."/>
            <person name="Walker B."/>
            <person name="Young S."/>
            <person name="Zeng Q."/>
            <person name="Gargeya S."/>
            <person name="Fitzgerald M."/>
            <person name="Haas B."/>
            <person name="Abouelleil A."/>
            <person name="Allen A.W."/>
            <person name="Alvarado L."/>
            <person name="Arachchi H.M."/>
            <person name="Berlin A.M."/>
            <person name="Chapman S.B."/>
            <person name="Gainer-Dewar J."/>
            <person name="Goldberg J."/>
            <person name="Griggs A."/>
            <person name="Gujja S."/>
            <person name="Hansen M."/>
            <person name="Howarth C."/>
            <person name="Imamovic A."/>
            <person name="Ireland A."/>
            <person name="Larimer J."/>
            <person name="McCowan C."/>
            <person name="Murphy C."/>
            <person name="Pearson M."/>
            <person name="Poon T.W."/>
            <person name="Priest M."/>
            <person name="Roberts A."/>
            <person name="Saif S."/>
            <person name="Shea T."/>
            <person name="Sisk P."/>
            <person name="Sykes S."/>
            <person name="Wortman J."/>
            <person name="Nusbaum C."/>
            <person name="Birren B."/>
        </authorList>
    </citation>
    <scope>NUCLEOTIDE SEQUENCE [LARGE SCALE GENOMIC DNA]</scope>
    <source>
        <strain evidence="2 3">ATCC 43076</strain>
    </source>
</reference>
<dbReference type="InterPro" id="IPR051159">
    <property type="entry name" value="Hexapeptide_acetyltransf"/>
</dbReference>
<dbReference type="PANTHER" id="PTHR23416:SF78">
    <property type="entry name" value="LIPOPOLYSACCHARIDE BIOSYNTHESIS O-ACETYL TRANSFERASE WBBJ-RELATED"/>
    <property type="match status" value="1"/>
</dbReference>
<dbReference type="HOGENOM" id="CLU_051638_6_1_9"/>
<evidence type="ECO:0000313" key="2">
    <source>
        <dbReference type="EMBL" id="EOT30777.1"/>
    </source>
</evidence>
<sequence length="229" mass="25433">MGTTKRSFQEILVLVISILFSMPKSVYYSIKFCGIMKGLKIPLLIHFTTKIKANKHQINIFSMNTFGIKIGFGGSPNINSLGRTKIILKKDGRLNLNRNIVISKGAKLIIDGKVIIGENFRANKNFSISCTNEIEIGNNVLIGWDCEIRDYDGHIIRYKGEDLSENLKVSLGNHVWIGAKSTILKGTLLPNDVVVGYGSLITNSKNFKPNTIIAGVPGKIIREDVEWVI</sequence>
<dbReference type="OrthoDB" id="9812571at2"/>
<feature type="transmembrane region" description="Helical" evidence="1">
    <location>
        <begin position="12"/>
        <end position="30"/>
    </location>
</feature>